<dbReference type="Proteomes" id="UP001470230">
    <property type="component" value="Unassembled WGS sequence"/>
</dbReference>
<dbReference type="SUPFAM" id="SSF48371">
    <property type="entry name" value="ARM repeat"/>
    <property type="match status" value="1"/>
</dbReference>
<protein>
    <submittedName>
        <fullName evidence="1">Uncharacterized protein</fullName>
    </submittedName>
</protein>
<dbReference type="InterPro" id="IPR011989">
    <property type="entry name" value="ARM-like"/>
</dbReference>
<dbReference type="Gene3D" id="1.25.10.10">
    <property type="entry name" value="Leucine-rich Repeat Variant"/>
    <property type="match status" value="1"/>
</dbReference>
<dbReference type="InterPro" id="IPR016024">
    <property type="entry name" value="ARM-type_fold"/>
</dbReference>
<gene>
    <name evidence="1" type="ORF">M9Y10_037996</name>
</gene>
<evidence type="ECO:0000313" key="1">
    <source>
        <dbReference type="EMBL" id="KAK8886961.1"/>
    </source>
</evidence>
<comment type="caution">
    <text evidence="1">The sequence shown here is derived from an EMBL/GenBank/DDBJ whole genome shotgun (WGS) entry which is preliminary data.</text>
</comment>
<reference evidence="1 2" key="1">
    <citation type="submission" date="2024-04" db="EMBL/GenBank/DDBJ databases">
        <title>Tritrichomonas musculus Genome.</title>
        <authorList>
            <person name="Alves-Ferreira E."/>
            <person name="Grigg M."/>
            <person name="Lorenzi H."/>
            <person name="Galac M."/>
        </authorList>
    </citation>
    <scope>NUCLEOTIDE SEQUENCE [LARGE SCALE GENOMIC DNA]</scope>
    <source>
        <strain evidence="1 2">EAF2021</strain>
    </source>
</reference>
<keyword evidence="2" id="KW-1185">Reference proteome</keyword>
<proteinExistence type="predicted"/>
<accession>A0ABR2K770</accession>
<evidence type="ECO:0000313" key="2">
    <source>
        <dbReference type="Proteomes" id="UP001470230"/>
    </source>
</evidence>
<organism evidence="1 2">
    <name type="scientific">Tritrichomonas musculus</name>
    <dbReference type="NCBI Taxonomy" id="1915356"/>
    <lineage>
        <taxon>Eukaryota</taxon>
        <taxon>Metamonada</taxon>
        <taxon>Parabasalia</taxon>
        <taxon>Tritrichomonadida</taxon>
        <taxon>Tritrichomonadidae</taxon>
        <taxon>Tritrichomonas</taxon>
    </lineage>
</organism>
<sequence>MTIDSYNNQNPDKLEKNLYDLNFLISKKKIPIDSCYIFENLNIPNILLEVTFNIPGLPKKCIKDAFYSITYLLEYNNSENISKSQFYKISFQKSGILDFIIKNINSNINDSTLHAVSLLTSFTWGNSDFSPAFFDQIGLHISQFINSFYQFDKDANDKENEELRKSVTQLIYTLSFSIPSDDVAFFFYTYADFVLHMNNGNEEYPCDRTRILHILDNVACFKQSLNSIYNNQLIIKLLNKVFTSDVLQDIKVGMKIIKSLIDNNFDLTKQFSLYNFFELIYENDSYVVDIACEFIRSYLGSKPNSIELGLAMNVIEYFKVAYKNFGYQTKMQLVKTLCLIIKVGTTQNLTTIVKEKLVEILVDALDFDNDQIVIAVLESLCIIWKMKPVYDSNHINIALQVFDECEGSEKFRSLNYDDENVNKISKQFFELFENVLDINEADPSNF</sequence>
<dbReference type="EMBL" id="JAPFFF010000006">
    <property type="protein sequence ID" value="KAK8886961.1"/>
    <property type="molecule type" value="Genomic_DNA"/>
</dbReference>
<name>A0ABR2K770_9EUKA</name>